<gene>
    <name evidence="2" type="ORF">HNR67_000412</name>
</gene>
<protein>
    <submittedName>
        <fullName evidence="2">3-oxoacyl-[acyl-carrier-protein] synthase II</fullName>
        <ecNumber evidence="2">2.3.1.179</ecNumber>
    </submittedName>
</protein>
<name>A0A7W7C4F5_9PSEU</name>
<dbReference type="EC" id="2.3.1.179" evidence="2"/>
<dbReference type="Gene3D" id="3.40.47.10">
    <property type="match status" value="1"/>
</dbReference>
<dbReference type="AlphaFoldDB" id="A0A7W7C4F5"/>
<evidence type="ECO:0000313" key="3">
    <source>
        <dbReference type="Proteomes" id="UP000533598"/>
    </source>
</evidence>
<comment type="caution">
    <text evidence="2">The sequence shown here is derived from an EMBL/GenBank/DDBJ whole genome shotgun (WGS) entry which is preliminary data.</text>
</comment>
<keyword evidence="2" id="KW-0012">Acyltransferase</keyword>
<keyword evidence="2" id="KW-0808">Transferase</keyword>
<sequence>MSGLALTAHAAASAYGLATPALLAGLRTGRAPGGFAVPEVDIQALLGLKGTASMDRAAALAVLTVGELLAAHPGLADPDTALVLGTTSGSAGTQANVVRGSLTRRRPYFIEPSLVPFALMNGPASICAIRHGLRGPNATVAGGRAAVLSALRYASRLIGGGQCARALVGGTEELTPEREWLEGQYPVQAGPLGEGAGVLLLEPPGPRPVLAEVLGFGSRLVAGDPVQEAVADCVRGLLARHRIEPGEVGLVSAPVELSGLLGAATVVDPAGLLGDTGAAAGLFQLIGVLTTGIGGPAVVVSVDQDHTVVAALLRLP</sequence>
<keyword evidence="3" id="KW-1185">Reference proteome</keyword>
<dbReference type="InterPro" id="IPR016039">
    <property type="entry name" value="Thiolase-like"/>
</dbReference>
<dbReference type="SUPFAM" id="SSF53901">
    <property type="entry name" value="Thiolase-like"/>
    <property type="match status" value="2"/>
</dbReference>
<evidence type="ECO:0000259" key="1">
    <source>
        <dbReference type="Pfam" id="PF00109"/>
    </source>
</evidence>
<reference evidence="2 3" key="1">
    <citation type="submission" date="2020-08" db="EMBL/GenBank/DDBJ databases">
        <title>Sequencing the genomes of 1000 actinobacteria strains.</title>
        <authorList>
            <person name="Klenk H.-P."/>
        </authorList>
    </citation>
    <scope>NUCLEOTIDE SEQUENCE [LARGE SCALE GENOMIC DNA]</scope>
    <source>
        <strain evidence="2 3">DSM 44230</strain>
    </source>
</reference>
<accession>A0A7W7C4F5</accession>
<feature type="domain" description="Beta-ketoacyl synthase-like N-terminal" evidence="1">
    <location>
        <begin position="51"/>
        <end position="178"/>
    </location>
</feature>
<dbReference type="Pfam" id="PF00109">
    <property type="entry name" value="ketoacyl-synt"/>
    <property type="match status" value="1"/>
</dbReference>
<dbReference type="RefSeq" id="WP_185000349.1">
    <property type="nucleotide sequence ID" value="NZ_JACHMH010000001.1"/>
</dbReference>
<dbReference type="EMBL" id="JACHMH010000001">
    <property type="protein sequence ID" value="MBB4674294.1"/>
    <property type="molecule type" value="Genomic_DNA"/>
</dbReference>
<evidence type="ECO:0000313" key="2">
    <source>
        <dbReference type="EMBL" id="MBB4674294.1"/>
    </source>
</evidence>
<dbReference type="InterPro" id="IPR014030">
    <property type="entry name" value="Ketoacyl_synth_N"/>
</dbReference>
<dbReference type="Proteomes" id="UP000533598">
    <property type="component" value="Unassembled WGS sequence"/>
</dbReference>
<organism evidence="2 3">
    <name type="scientific">Crossiella cryophila</name>
    <dbReference type="NCBI Taxonomy" id="43355"/>
    <lineage>
        <taxon>Bacteria</taxon>
        <taxon>Bacillati</taxon>
        <taxon>Actinomycetota</taxon>
        <taxon>Actinomycetes</taxon>
        <taxon>Pseudonocardiales</taxon>
        <taxon>Pseudonocardiaceae</taxon>
        <taxon>Crossiella</taxon>
    </lineage>
</organism>
<dbReference type="GO" id="GO:0004315">
    <property type="term" value="F:3-oxoacyl-[acyl-carrier-protein] synthase activity"/>
    <property type="evidence" value="ECO:0007669"/>
    <property type="project" value="UniProtKB-EC"/>
</dbReference>
<proteinExistence type="predicted"/>